<comment type="caution">
    <text evidence="1">The sequence shown here is derived from an EMBL/GenBank/DDBJ whole genome shotgun (WGS) entry which is preliminary data.</text>
</comment>
<sequence length="98" mass="10808">MHVETFALGRAFADWSELTDEYLAGMQALRRGDPGASDSMMRMAKLMSECQRQVTGTTTGTIAVAELKQPVATPRSSNWLKSTAAMLFRTTDNLDLLH</sequence>
<protein>
    <submittedName>
        <fullName evidence="1">Uncharacterized protein</fullName>
    </submittedName>
</protein>
<gene>
    <name evidence="1" type="ORF">EAH82_05895</name>
</gene>
<dbReference type="OrthoDB" id="8861925at2"/>
<dbReference type="Proteomes" id="UP000319212">
    <property type="component" value="Unassembled WGS sequence"/>
</dbReference>
<accession>A0A502DVU8</accession>
<evidence type="ECO:0000313" key="2">
    <source>
        <dbReference type="Proteomes" id="UP000319212"/>
    </source>
</evidence>
<dbReference type="EMBL" id="RCZI01000002">
    <property type="protein sequence ID" value="TPG28346.1"/>
    <property type="molecule type" value="Genomic_DNA"/>
</dbReference>
<reference evidence="1 2" key="1">
    <citation type="journal article" date="2019" name="Environ. Microbiol.">
        <title>Species interactions and distinct microbial communities in high Arctic permafrost affected cryosols are associated with the CH4 and CO2 gas fluxes.</title>
        <authorList>
            <person name="Altshuler I."/>
            <person name="Hamel J."/>
            <person name="Turney S."/>
            <person name="Magnuson E."/>
            <person name="Levesque R."/>
            <person name="Greer C."/>
            <person name="Whyte L.G."/>
        </authorList>
    </citation>
    <scope>NUCLEOTIDE SEQUENCE [LARGE SCALE GENOMIC DNA]</scope>
    <source>
        <strain evidence="1 2">S06.C</strain>
    </source>
</reference>
<evidence type="ECO:0000313" key="1">
    <source>
        <dbReference type="EMBL" id="TPG28346.1"/>
    </source>
</evidence>
<name>A0A502DVU8_9BURK</name>
<dbReference type="AlphaFoldDB" id="A0A502DVU8"/>
<organism evidence="1 2">
    <name type="scientific">Variovorax guangxiensis</name>
    <dbReference type="NCBI Taxonomy" id="1775474"/>
    <lineage>
        <taxon>Bacteria</taxon>
        <taxon>Pseudomonadati</taxon>
        <taxon>Pseudomonadota</taxon>
        <taxon>Betaproteobacteria</taxon>
        <taxon>Burkholderiales</taxon>
        <taxon>Comamonadaceae</taxon>
        <taxon>Variovorax</taxon>
    </lineage>
</organism>
<proteinExistence type="predicted"/>